<dbReference type="EMBL" id="WJQU01000003">
    <property type="protein sequence ID" value="KAJ6639878.1"/>
    <property type="molecule type" value="Genomic_DNA"/>
</dbReference>
<feature type="repeat" description="Solcar" evidence="9">
    <location>
        <begin position="39"/>
        <end position="130"/>
    </location>
</feature>
<dbReference type="SUPFAM" id="SSF103506">
    <property type="entry name" value="Mitochondrial carrier"/>
    <property type="match status" value="1"/>
</dbReference>
<evidence type="ECO:0000256" key="10">
    <source>
        <dbReference type="RuleBase" id="RU000488"/>
    </source>
</evidence>
<protein>
    <submittedName>
        <fullName evidence="11">Solute carrier family 25 member 45</fullName>
    </submittedName>
</protein>
<evidence type="ECO:0000313" key="12">
    <source>
        <dbReference type="Proteomes" id="UP001151699"/>
    </source>
</evidence>
<dbReference type="InterPro" id="IPR050567">
    <property type="entry name" value="Mitochondrial_Carrier"/>
</dbReference>
<feature type="repeat" description="Solcar" evidence="9">
    <location>
        <begin position="154"/>
        <end position="259"/>
    </location>
</feature>
<reference evidence="11" key="1">
    <citation type="submission" date="2022-07" db="EMBL/GenBank/DDBJ databases">
        <authorList>
            <person name="Trinca V."/>
            <person name="Uliana J.V.C."/>
            <person name="Torres T.T."/>
            <person name="Ward R.J."/>
            <person name="Monesi N."/>
        </authorList>
    </citation>
    <scope>NUCLEOTIDE SEQUENCE</scope>
    <source>
        <strain evidence="11">HSMRA1968</strain>
        <tissue evidence="11">Whole embryos</tissue>
    </source>
</reference>
<evidence type="ECO:0000313" key="11">
    <source>
        <dbReference type="EMBL" id="KAJ6639878.1"/>
    </source>
</evidence>
<comment type="caution">
    <text evidence="11">The sequence shown here is derived from an EMBL/GenBank/DDBJ whole genome shotgun (WGS) entry which is preliminary data.</text>
</comment>
<organism evidence="11 12">
    <name type="scientific">Pseudolycoriella hygida</name>
    <dbReference type="NCBI Taxonomy" id="35572"/>
    <lineage>
        <taxon>Eukaryota</taxon>
        <taxon>Metazoa</taxon>
        <taxon>Ecdysozoa</taxon>
        <taxon>Arthropoda</taxon>
        <taxon>Hexapoda</taxon>
        <taxon>Insecta</taxon>
        <taxon>Pterygota</taxon>
        <taxon>Neoptera</taxon>
        <taxon>Endopterygota</taxon>
        <taxon>Diptera</taxon>
        <taxon>Nematocera</taxon>
        <taxon>Sciaroidea</taxon>
        <taxon>Sciaridae</taxon>
        <taxon>Pseudolycoriella</taxon>
    </lineage>
</organism>
<gene>
    <name evidence="11" type="primary">Slc25a45</name>
    <name evidence="11" type="ORF">Bhyg_12625</name>
</gene>
<dbReference type="PANTHER" id="PTHR45624">
    <property type="entry name" value="MITOCHONDRIAL BASIC AMINO ACIDS TRANSPORTER-RELATED"/>
    <property type="match status" value="1"/>
</dbReference>
<comment type="subcellular location">
    <subcellularLocation>
        <location evidence="1">Mitochondrion membrane</location>
        <topology evidence="1">Multi-pass membrane protein</topology>
    </subcellularLocation>
</comment>
<dbReference type="GO" id="GO:0031966">
    <property type="term" value="C:mitochondrial membrane"/>
    <property type="evidence" value="ECO:0007669"/>
    <property type="project" value="UniProtKB-SubCell"/>
</dbReference>
<accession>A0A9Q0MXQ5</accession>
<evidence type="ECO:0000256" key="9">
    <source>
        <dbReference type="PROSITE-ProRule" id="PRU00282"/>
    </source>
</evidence>
<dbReference type="Pfam" id="PF00153">
    <property type="entry name" value="Mito_carr"/>
    <property type="match status" value="2"/>
</dbReference>
<dbReference type="OrthoDB" id="1924968at2759"/>
<keyword evidence="7" id="KW-0496">Mitochondrion</keyword>
<evidence type="ECO:0000256" key="1">
    <source>
        <dbReference type="ARBA" id="ARBA00004225"/>
    </source>
</evidence>
<proteinExistence type="inferred from homology"/>
<dbReference type="Gene3D" id="1.50.40.10">
    <property type="entry name" value="Mitochondrial carrier domain"/>
    <property type="match status" value="1"/>
</dbReference>
<evidence type="ECO:0000256" key="5">
    <source>
        <dbReference type="ARBA" id="ARBA00022737"/>
    </source>
</evidence>
<keyword evidence="5" id="KW-0677">Repeat</keyword>
<evidence type="ECO:0000256" key="8">
    <source>
        <dbReference type="ARBA" id="ARBA00023136"/>
    </source>
</evidence>
<keyword evidence="3 10" id="KW-0813">Transport</keyword>
<keyword evidence="8 9" id="KW-0472">Membrane</keyword>
<evidence type="ECO:0000256" key="4">
    <source>
        <dbReference type="ARBA" id="ARBA00022692"/>
    </source>
</evidence>
<dbReference type="InterPro" id="IPR018108">
    <property type="entry name" value="MCP_transmembrane"/>
</dbReference>
<dbReference type="GO" id="GO:1990575">
    <property type="term" value="P:mitochondrial L-ornithine transmembrane transport"/>
    <property type="evidence" value="ECO:0007669"/>
    <property type="project" value="TreeGrafter"/>
</dbReference>
<dbReference type="PROSITE" id="PS50920">
    <property type="entry name" value="SOLCAR"/>
    <property type="match status" value="2"/>
</dbReference>
<keyword evidence="4 9" id="KW-0812">Transmembrane</keyword>
<sequence>MTFPLLTTGAINTLFFGIYGNELRNLQNDCSSFNERQEKWGRHVLYAGSMAGLVQSFIACPTELVTIRLQTRNYYLDYRRGHRRGPIACIKTIFQSDGLAGFYRGLAPTLCRDVIPYGIYMLAYEKILQILRGTSTYQSQQELDRLNEVTSGRYELLLTSLSGAIAGLLVALKPKPRGDVNSYLLLGVLSWIIAIPFDVLKTIMQADAATKYESMFNCIKINFERHGWTFLFRGSWIIVVRAIPVNCATFIGYEYVLNKCKIFNKTSDENKV</sequence>
<dbReference type="AlphaFoldDB" id="A0A9Q0MXQ5"/>
<evidence type="ECO:0000256" key="6">
    <source>
        <dbReference type="ARBA" id="ARBA00022989"/>
    </source>
</evidence>
<name>A0A9Q0MXQ5_9DIPT</name>
<evidence type="ECO:0000256" key="2">
    <source>
        <dbReference type="ARBA" id="ARBA00006375"/>
    </source>
</evidence>
<dbReference type="GO" id="GO:0005289">
    <property type="term" value="F:high-affinity L-arginine transmembrane transporter activity"/>
    <property type="evidence" value="ECO:0007669"/>
    <property type="project" value="TreeGrafter"/>
</dbReference>
<dbReference type="PANTHER" id="PTHR45624:SF1">
    <property type="entry name" value="SD08189P"/>
    <property type="match status" value="1"/>
</dbReference>
<dbReference type="Proteomes" id="UP001151699">
    <property type="component" value="Chromosome X"/>
</dbReference>
<keyword evidence="6" id="KW-1133">Transmembrane helix</keyword>
<keyword evidence="12" id="KW-1185">Reference proteome</keyword>
<comment type="similarity">
    <text evidence="2 10">Belongs to the mitochondrial carrier (TC 2.A.29) family.</text>
</comment>
<dbReference type="InterPro" id="IPR023395">
    <property type="entry name" value="MCP_dom_sf"/>
</dbReference>
<evidence type="ECO:0000256" key="7">
    <source>
        <dbReference type="ARBA" id="ARBA00023128"/>
    </source>
</evidence>
<evidence type="ECO:0000256" key="3">
    <source>
        <dbReference type="ARBA" id="ARBA00022448"/>
    </source>
</evidence>